<accession>A0A918X6A4</accession>
<dbReference type="EMBL" id="BMVC01000022">
    <property type="protein sequence ID" value="GHD15050.1"/>
    <property type="molecule type" value="Genomic_DNA"/>
</dbReference>
<dbReference type="AlphaFoldDB" id="A0A918X6A4"/>
<name>A0A918X6A4_9ACTN</name>
<sequence>MVDARIKQIHESGTADEGAAESRELTRLFAASAGADGLQDLLDGTCTLIYMFMQWLHRTHAQGDKDVIEYVVPHLVATLRMMPRSVPPQTIPTMAALVIAAGTGLSPNGWRSQYGDWTPEEMQALEVTAFLIAEHINRIADDHGYAVRLVADALDQAETDTD</sequence>
<comment type="caution">
    <text evidence="1">The sequence shown here is derived from an EMBL/GenBank/DDBJ whole genome shotgun (WGS) entry which is preliminary data.</text>
</comment>
<reference evidence="1" key="1">
    <citation type="journal article" date="2014" name="Int. J. Syst. Evol. Microbiol.">
        <title>Complete genome sequence of Corynebacterium casei LMG S-19264T (=DSM 44701T), isolated from a smear-ripened cheese.</title>
        <authorList>
            <consortium name="US DOE Joint Genome Institute (JGI-PGF)"/>
            <person name="Walter F."/>
            <person name="Albersmeier A."/>
            <person name="Kalinowski J."/>
            <person name="Ruckert C."/>
        </authorList>
    </citation>
    <scope>NUCLEOTIDE SEQUENCE</scope>
    <source>
        <strain evidence="1">JCM 4637</strain>
    </source>
</reference>
<organism evidence="1 2">
    <name type="scientific">Streptomyces finlayi</name>
    <dbReference type="NCBI Taxonomy" id="67296"/>
    <lineage>
        <taxon>Bacteria</taxon>
        <taxon>Bacillati</taxon>
        <taxon>Actinomycetota</taxon>
        <taxon>Actinomycetes</taxon>
        <taxon>Kitasatosporales</taxon>
        <taxon>Streptomycetaceae</taxon>
        <taxon>Streptomyces</taxon>
    </lineage>
</organism>
<evidence type="ECO:0000313" key="1">
    <source>
        <dbReference type="EMBL" id="GHD15050.1"/>
    </source>
</evidence>
<dbReference type="Proteomes" id="UP000638353">
    <property type="component" value="Unassembled WGS sequence"/>
</dbReference>
<protein>
    <submittedName>
        <fullName evidence="1">Uncharacterized protein</fullName>
    </submittedName>
</protein>
<gene>
    <name evidence="1" type="ORF">GCM10010334_74730</name>
</gene>
<reference evidence="1" key="2">
    <citation type="submission" date="2020-09" db="EMBL/GenBank/DDBJ databases">
        <authorList>
            <person name="Sun Q."/>
            <person name="Ohkuma M."/>
        </authorList>
    </citation>
    <scope>NUCLEOTIDE SEQUENCE</scope>
    <source>
        <strain evidence="1">JCM 4637</strain>
    </source>
</reference>
<proteinExistence type="predicted"/>
<evidence type="ECO:0000313" key="2">
    <source>
        <dbReference type="Proteomes" id="UP000638353"/>
    </source>
</evidence>